<sequence length="193" mass="19018">MAMPMPGGRLQIGGDRQSGQDVRTQNVTAVTAIANIVKTSLGPVGLDKMLVDDIGDVTVTNDGATILKLLEVEHPAAKVGAAEGDGAALGGGPQGRRATGRSSGGRATGTGRRQGTPGGASAGGGRPGARAPSAAVRPRPGPAAGPPRAGTLGPLAAAEILVELADLQDQEVGDGTTSVVILAAELLKRANDL</sequence>
<organism evidence="7 8">
    <name type="scientific">Monoraphidium neglectum</name>
    <dbReference type="NCBI Taxonomy" id="145388"/>
    <lineage>
        <taxon>Eukaryota</taxon>
        <taxon>Viridiplantae</taxon>
        <taxon>Chlorophyta</taxon>
        <taxon>core chlorophytes</taxon>
        <taxon>Chlorophyceae</taxon>
        <taxon>CS clade</taxon>
        <taxon>Sphaeropleales</taxon>
        <taxon>Selenastraceae</taxon>
        <taxon>Monoraphidium</taxon>
    </lineage>
</organism>
<feature type="compositionally biased region" description="Low complexity" evidence="6">
    <location>
        <begin position="128"/>
        <end position="138"/>
    </location>
</feature>
<dbReference type="InterPro" id="IPR027413">
    <property type="entry name" value="GROEL-like_equatorial_sf"/>
</dbReference>
<dbReference type="PRINTS" id="PR00304">
    <property type="entry name" value="TCOMPLEXTCP1"/>
</dbReference>
<name>A0A0D2MBA3_9CHLO</name>
<feature type="non-terminal residue" evidence="7">
    <location>
        <position position="193"/>
    </location>
</feature>
<keyword evidence="2 5" id="KW-0547">Nucleotide-binding</keyword>
<keyword evidence="4 5" id="KW-0143">Chaperone</keyword>
<dbReference type="PROSITE" id="PS00995">
    <property type="entry name" value="TCP1_3"/>
    <property type="match status" value="1"/>
</dbReference>
<dbReference type="InterPro" id="IPR002194">
    <property type="entry name" value="Chaperonin_TCP-1_CS"/>
</dbReference>
<dbReference type="GO" id="GO:0051082">
    <property type="term" value="F:unfolded protein binding"/>
    <property type="evidence" value="ECO:0007669"/>
    <property type="project" value="InterPro"/>
</dbReference>
<comment type="similarity">
    <text evidence="1 5">Belongs to the TCP-1 chaperonin family.</text>
</comment>
<evidence type="ECO:0000256" key="5">
    <source>
        <dbReference type="RuleBase" id="RU004187"/>
    </source>
</evidence>
<protein>
    <submittedName>
        <fullName evidence="7">T-complex protein 1 subunit alpha</fullName>
    </submittedName>
</protein>
<keyword evidence="3 5" id="KW-0067">ATP-binding</keyword>
<evidence type="ECO:0000313" key="8">
    <source>
        <dbReference type="Proteomes" id="UP000054498"/>
    </source>
</evidence>
<feature type="region of interest" description="Disordered" evidence="6">
    <location>
        <begin position="1"/>
        <end position="23"/>
    </location>
</feature>
<evidence type="ECO:0000256" key="1">
    <source>
        <dbReference type="ARBA" id="ARBA00008020"/>
    </source>
</evidence>
<evidence type="ECO:0000313" key="7">
    <source>
        <dbReference type="EMBL" id="KIY92610.1"/>
    </source>
</evidence>
<dbReference type="Proteomes" id="UP000054498">
    <property type="component" value="Unassembled WGS sequence"/>
</dbReference>
<dbReference type="GeneID" id="25733005"/>
<dbReference type="AlphaFoldDB" id="A0A0D2MBA3"/>
<proteinExistence type="inferred from homology"/>
<dbReference type="STRING" id="145388.A0A0D2MBA3"/>
<dbReference type="EMBL" id="KK105470">
    <property type="protein sequence ID" value="KIY92610.1"/>
    <property type="molecule type" value="Genomic_DNA"/>
</dbReference>
<gene>
    <name evidence="7" type="ORF">MNEG_15352</name>
</gene>
<evidence type="ECO:0000256" key="4">
    <source>
        <dbReference type="ARBA" id="ARBA00023186"/>
    </source>
</evidence>
<dbReference type="SUPFAM" id="SSF48592">
    <property type="entry name" value="GroEL equatorial domain-like"/>
    <property type="match status" value="2"/>
</dbReference>
<feature type="region of interest" description="Disordered" evidence="6">
    <location>
        <begin position="83"/>
        <end position="152"/>
    </location>
</feature>
<evidence type="ECO:0000256" key="2">
    <source>
        <dbReference type="ARBA" id="ARBA00022741"/>
    </source>
</evidence>
<evidence type="ECO:0000256" key="3">
    <source>
        <dbReference type="ARBA" id="ARBA00022840"/>
    </source>
</evidence>
<dbReference type="GO" id="GO:0016887">
    <property type="term" value="F:ATP hydrolysis activity"/>
    <property type="evidence" value="ECO:0007669"/>
    <property type="project" value="InterPro"/>
</dbReference>
<dbReference type="KEGG" id="mng:MNEG_15352"/>
<dbReference type="InterPro" id="IPR002423">
    <property type="entry name" value="Cpn60/GroEL/TCP-1"/>
</dbReference>
<dbReference type="PROSITE" id="PS00751">
    <property type="entry name" value="TCP1_2"/>
    <property type="match status" value="1"/>
</dbReference>
<dbReference type="PANTHER" id="PTHR11353">
    <property type="entry name" value="CHAPERONIN"/>
    <property type="match status" value="1"/>
</dbReference>
<dbReference type="InterPro" id="IPR017998">
    <property type="entry name" value="Chaperone_TCP-1"/>
</dbReference>
<dbReference type="Gene3D" id="1.10.560.10">
    <property type="entry name" value="GroEL-like equatorial domain"/>
    <property type="match status" value="2"/>
</dbReference>
<dbReference type="Pfam" id="PF00118">
    <property type="entry name" value="Cpn60_TCP1"/>
    <property type="match status" value="2"/>
</dbReference>
<dbReference type="GO" id="GO:0005524">
    <property type="term" value="F:ATP binding"/>
    <property type="evidence" value="ECO:0007669"/>
    <property type="project" value="UniProtKB-KW"/>
</dbReference>
<keyword evidence="8" id="KW-1185">Reference proteome</keyword>
<dbReference type="RefSeq" id="XP_013891630.1">
    <property type="nucleotide sequence ID" value="XM_014036176.1"/>
</dbReference>
<reference evidence="7 8" key="1">
    <citation type="journal article" date="2013" name="BMC Genomics">
        <title>Reconstruction of the lipid metabolism for the microalga Monoraphidium neglectum from its genome sequence reveals characteristics suitable for biofuel production.</title>
        <authorList>
            <person name="Bogen C."/>
            <person name="Al-Dilaimi A."/>
            <person name="Albersmeier A."/>
            <person name="Wichmann J."/>
            <person name="Grundmann M."/>
            <person name="Rupp O."/>
            <person name="Lauersen K.J."/>
            <person name="Blifernez-Klassen O."/>
            <person name="Kalinowski J."/>
            <person name="Goesmann A."/>
            <person name="Mussgnug J.H."/>
            <person name="Kruse O."/>
        </authorList>
    </citation>
    <scope>NUCLEOTIDE SEQUENCE [LARGE SCALE GENOMIC DNA]</scope>
    <source>
        <strain evidence="7 8">SAG 48.87</strain>
    </source>
</reference>
<accession>A0A0D2MBA3</accession>
<dbReference type="PROSITE" id="PS00750">
    <property type="entry name" value="TCP1_1"/>
    <property type="match status" value="1"/>
</dbReference>
<feature type="compositionally biased region" description="Gly residues" evidence="6">
    <location>
        <begin position="116"/>
        <end position="127"/>
    </location>
</feature>
<dbReference type="OrthoDB" id="10248520at2759"/>
<dbReference type="GO" id="GO:0140662">
    <property type="term" value="F:ATP-dependent protein folding chaperone"/>
    <property type="evidence" value="ECO:0007669"/>
    <property type="project" value="InterPro"/>
</dbReference>
<evidence type="ECO:0000256" key="6">
    <source>
        <dbReference type="SAM" id="MobiDB-lite"/>
    </source>
</evidence>